<comment type="caution">
    <text evidence="4">The sequence shown here is derived from an EMBL/GenBank/DDBJ whole genome shotgun (WGS) entry which is preliminary data.</text>
</comment>
<dbReference type="EMBL" id="WURB01000011">
    <property type="protein sequence ID" value="MXQ12895.1"/>
    <property type="molecule type" value="Genomic_DNA"/>
</dbReference>
<evidence type="ECO:0000256" key="1">
    <source>
        <dbReference type="ARBA" id="ARBA00022676"/>
    </source>
</evidence>
<name>A0A7X3MTV4_9HYPH</name>
<dbReference type="GO" id="GO:0016757">
    <property type="term" value="F:glycosyltransferase activity"/>
    <property type="evidence" value="ECO:0007669"/>
    <property type="project" value="UniProtKB-KW"/>
</dbReference>
<evidence type="ECO:0000256" key="2">
    <source>
        <dbReference type="ARBA" id="ARBA00022679"/>
    </source>
</evidence>
<dbReference type="Pfam" id="PF13439">
    <property type="entry name" value="Glyco_transf_4"/>
    <property type="match status" value="1"/>
</dbReference>
<evidence type="ECO:0000259" key="3">
    <source>
        <dbReference type="Pfam" id="PF13439"/>
    </source>
</evidence>
<organism evidence="4 5">
    <name type="scientific">Microvirga makkahensis</name>
    <dbReference type="NCBI Taxonomy" id="1128670"/>
    <lineage>
        <taxon>Bacteria</taxon>
        <taxon>Pseudomonadati</taxon>
        <taxon>Pseudomonadota</taxon>
        <taxon>Alphaproteobacteria</taxon>
        <taxon>Hyphomicrobiales</taxon>
        <taxon>Methylobacteriaceae</taxon>
        <taxon>Microvirga</taxon>
    </lineage>
</organism>
<dbReference type="Gene3D" id="3.40.50.2000">
    <property type="entry name" value="Glycogen Phosphorylase B"/>
    <property type="match status" value="2"/>
</dbReference>
<dbReference type="CDD" id="cd03801">
    <property type="entry name" value="GT4_PimA-like"/>
    <property type="match status" value="1"/>
</dbReference>
<sequence length="1119" mass="124915">MELTTPADPKQLETFAGMNPEYAQQNGAGKDAREVQMSGTWASLLEILEHSEHFEALRTFKVDDLDVWPIVKATLVMEALNRDQRTHFVQTAAKPWTEWPKLASGLLTPHLNSAKALFLANSAPAFRQNGILLNPHLDPLRHHLEEQGIRTLAAYYDISSVQDAAFPSIGLAGHLQLSRFSRLTPNASQELSACSAELSLAIRRTNIGSAQSHANVSRRISATIRLRSRFRSIFASNPDLKLVFTTNYYGPNGWAACAAAKILGLRTIDIQHGLQGRFHHAYSWPEIHARTLGPIPDHFLTWTEDDAANLDRYPLTAGKATLIGPSHFQLERLLRDHAGTNPLLAKACLDYCTAAAALTELAGRTRQEGKKVAGLFLQYKEDDRWLQELRRRLPDNIALWVRRHPGVRQLNPDPPSITGLTFVDDYPLPSILGNVDVTVTGYSSVGIEAAHVGCPVVAYSPLAKEFLETACKSTGFTLCESDIDAIASAMATALKTPVSKSKLKQALPLMTNILSELGMDEKAPPRSDSLTISAEAIDEPQNIVVQPDEGFLPNLDGLDVDVVMLVANDGWDVRALKQARSLASNGVSVAVVGREADPFARNRFKDAHGVDIVTVPRVLNGTRMQLLLENGVWQRLNFRERLLAWSVQKILFWTDFKVKAKVLPPPVHATFLETLQRRAEPRARPVSSNESLWLTDLLHSFDASREKVSAKIARRFGRSPLGLLLGSVVRAAGLVLSRFLRFIIRCDRYLSIRIRYIWIRALRKISSNSSSVALPFRKVALKWYGVGRKVFNYSHYFLRTLEYGETVARLRPRVIHAHDLYTLQAAVRIAAWTGAKVVYDAHELEADRTKMTDMRLKRWIIDQEKFYAPKTDACITVSNAIADEMVKELGIERPTIVFNAPVTDHLPEEWRGKTIRKTLGLDPQTPLFVFVGKVYELFNSNQRVGMIIEALAQCEGFHLAIMGPLGSTAAEQIPELSARLGIEGRLHILGSIPAEAITSYIADADAGIYFMWPDTRNIDLTIPNKLFEFSLAGLPIVVSDLTSTRWFVEQVHNAILVSEESPEAIAKACREAYETRDKLRPSPDRLAFMINEFSWSAQERKLLALYGKLLDAPPNQQRH</sequence>
<dbReference type="Proteomes" id="UP000436483">
    <property type="component" value="Unassembled WGS sequence"/>
</dbReference>
<keyword evidence="2 4" id="KW-0808">Transferase</keyword>
<proteinExistence type="predicted"/>
<dbReference type="InterPro" id="IPR043148">
    <property type="entry name" value="TagF_C"/>
</dbReference>
<keyword evidence="1" id="KW-0328">Glycosyltransferase</keyword>
<dbReference type="OrthoDB" id="9783380at2"/>
<keyword evidence="5" id="KW-1185">Reference proteome</keyword>
<dbReference type="InterPro" id="IPR028098">
    <property type="entry name" value="Glyco_trans_4-like_N"/>
</dbReference>
<feature type="domain" description="Glycosyltransferase subfamily 4-like N-terminal" evidence="3">
    <location>
        <begin position="795"/>
        <end position="897"/>
    </location>
</feature>
<dbReference type="SUPFAM" id="SSF53756">
    <property type="entry name" value="UDP-Glycosyltransferase/glycogen phosphorylase"/>
    <property type="match status" value="2"/>
</dbReference>
<evidence type="ECO:0000313" key="4">
    <source>
        <dbReference type="EMBL" id="MXQ12895.1"/>
    </source>
</evidence>
<dbReference type="PANTHER" id="PTHR12526:SF629">
    <property type="entry name" value="TEICHURONIC ACID BIOSYNTHESIS GLYCOSYLTRANSFERASE TUAH-RELATED"/>
    <property type="match status" value="1"/>
</dbReference>
<reference evidence="4 5" key="1">
    <citation type="submission" date="2019-12" db="EMBL/GenBank/DDBJ databases">
        <authorList>
            <person name="Yuan C.-G."/>
        </authorList>
    </citation>
    <scope>NUCLEOTIDE SEQUENCE [LARGE SCALE GENOMIC DNA]</scope>
    <source>
        <strain evidence="4 5">KCTC 23863</strain>
    </source>
</reference>
<dbReference type="Pfam" id="PF13692">
    <property type="entry name" value="Glyco_trans_1_4"/>
    <property type="match status" value="1"/>
</dbReference>
<dbReference type="PANTHER" id="PTHR12526">
    <property type="entry name" value="GLYCOSYLTRANSFERASE"/>
    <property type="match status" value="1"/>
</dbReference>
<protein>
    <submittedName>
        <fullName evidence="4">Glycosyltransferase</fullName>
    </submittedName>
</protein>
<dbReference type="Gene3D" id="3.40.50.12580">
    <property type="match status" value="1"/>
</dbReference>
<evidence type="ECO:0000313" key="5">
    <source>
        <dbReference type="Proteomes" id="UP000436483"/>
    </source>
</evidence>
<accession>A0A7X3MTV4</accession>
<dbReference type="RefSeq" id="WP_160885481.1">
    <property type="nucleotide sequence ID" value="NZ_WURB01000011.1"/>
</dbReference>
<dbReference type="AlphaFoldDB" id="A0A7X3MTV4"/>
<gene>
    <name evidence="4" type="ORF">GR328_15785</name>
</gene>
<reference evidence="4 5" key="2">
    <citation type="submission" date="2020-01" db="EMBL/GenBank/DDBJ databases">
        <title>Microvirga sp. nov., an arsenate reduction bacterium isolated from Tibet hotspring sediments.</title>
        <authorList>
            <person name="Xian W.-D."/>
            <person name="Li W.-J."/>
        </authorList>
    </citation>
    <scope>NUCLEOTIDE SEQUENCE [LARGE SCALE GENOMIC DNA]</scope>
    <source>
        <strain evidence="4 5">KCTC 23863</strain>
    </source>
</reference>